<organism evidence="1 2">
    <name type="scientific">Fuerstiella marisgermanici</name>
    <dbReference type="NCBI Taxonomy" id="1891926"/>
    <lineage>
        <taxon>Bacteria</taxon>
        <taxon>Pseudomonadati</taxon>
        <taxon>Planctomycetota</taxon>
        <taxon>Planctomycetia</taxon>
        <taxon>Planctomycetales</taxon>
        <taxon>Planctomycetaceae</taxon>
        <taxon>Fuerstiella</taxon>
    </lineage>
</organism>
<gene>
    <name evidence="1" type="ORF">Fuma_05941</name>
</gene>
<keyword evidence="2" id="KW-1185">Reference proteome</keyword>
<dbReference type="InterPro" id="IPR017850">
    <property type="entry name" value="Alkaline_phosphatase_core_sf"/>
</dbReference>
<dbReference type="RefSeq" id="WP_077027319.1">
    <property type="nucleotide sequence ID" value="NZ_CP017641.1"/>
</dbReference>
<dbReference type="Pfam" id="PF07394">
    <property type="entry name" value="DUF1501"/>
    <property type="match status" value="1"/>
</dbReference>
<evidence type="ECO:0000313" key="1">
    <source>
        <dbReference type="EMBL" id="APZ96273.1"/>
    </source>
</evidence>
<protein>
    <recommendedName>
        <fullName evidence="3">DUF1501 domain-containing protein</fullName>
    </recommendedName>
</protein>
<dbReference type="PANTHER" id="PTHR43737">
    <property type="entry name" value="BLL7424 PROTEIN"/>
    <property type="match status" value="1"/>
</dbReference>
<sequence length="465" mass="51478">MSLHNLLHSASHFNRRDILRVGGPGMLGLTLPKLLQAQNKPVVAHAPKATAKSVIFLFQWGGPSHVDTFDMKLNAPDEYRSKYAPISTSVPGMHVCEHLPETAKVMHKIAQIRTVHHTMNNHNSAGYTALTGMEPPIDDQRLRDSLDLFPAFGSVVDRVAPNTNDLPTFVSYPHTIADGSTTPGQRASFLGKIHDPLFIPNDPNDKNFELSQLSLPSDVPLGRLSDRRQLQQIINRQAKALDESAAAQGLNAYYEKAISMLNSKKVRTAFDLSKEPTELRDTYGRTTYGQSCLLARRLVESGVKFVTVYFDRSIGGRSKTKGGWDTHGFDDTRMFEILPVRHLPITDHTLPVLLNDLEDRGLLDETLVMWFGEFGRTPKINKNISRDHWPKCYTALLAGGGTKGGAVYGESDRYGAVPDRDPVTTGDLAATMYHALGIDPATEIRDTFNRPFPIANGRPVTDIFA</sequence>
<accession>A0A1P8WQE4</accession>
<dbReference type="AlphaFoldDB" id="A0A1P8WQE4"/>
<evidence type="ECO:0000313" key="2">
    <source>
        <dbReference type="Proteomes" id="UP000187735"/>
    </source>
</evidence>
<dbReference type="STRING" id="1891926.Fuma_05941"/>
<proteinExistence type="predicted"/>
<dbReference type="OrthoDB" id="127333at2"/>
<name>A0A1P8WQE4_9PLAN</name>
<reference evidence="1 2" key="1">
    <citation type="journal article" date="2016" name="Front. Microbiol.">
        <title>Fuerstia marisgermanicae gen. nov., sp. nov., an Unusual Member of the Phylum Planctomycetes from the German Wadden Sea.</title>
        <authorList>
            <person name="Kohn T."/>
            <person name="Heuer A."/>
            <person name="Jogler M."/>
            <person name="Vollmers J."/>
            <person name="Boedeker C."/>
            <person name="Bunk B."/>
            <person name="Rast P."/>
            <person name="Borchert D."/>
            <person name="Glockner I."/>
            <person name="Freese H.M."/>
            <person name="Klenk H.P."/>
            <person name="Overmann J."/>
            <person name="Kaster A.K."/>
            <person name="Rohde M."/>
            <person name="Wiegand S."/>
            <person name="Jogler C."/>
        </authorList>
    </citation>
    <scope>NUCLEOTIDE SEQUENCE [LARGE SCALE GENOMIC DNA]</scope>
    <source>
        <strain evidence="1 2">NH11</strain>
    </source>
</reference>
<dbReference type="PANTHER" id="PTHR43737:SF1">
    <property type="entry name" value="DUF1501 DOMAIN-CONTAINING PROTEIN"/>
    <property type="match status" value="1"/>
</dbReference>
<dbReference type="InterPro" id="IPR010869">
    <property type="entry name" value="DUF1501"/>
</dbReference>
<dbReference type="SUPFAM" id="SSF53649">
    <property type="entry name" value="Alkaline phosphatase-like"/>
    <property type="match status" value="1"/>
</dbReference>
<evidence type="ECO:0008006" key="3">
    <source>
        <dbReference type="Google" id="ProtNLM"/>
    </source>
</evidence>
<dbReference type="Proteomes" id="UP000187735">
    <property type="component" value="Chromosome"/>
</dbReference>
<dbReference type="EMBL" id="CP017641">
    <property type="protein sequence ID" value="APZ96273.1"/>
    <property type="molecule type" value="Genomic_DNA"/>
</dbReference>
<dbReference type="KEGG" id="fmr:Fuma_05941"/>